<dbReference type="InterPro" id="IPR000515">
    <property type="entry name" value="MetI-like"/>
</dbReference>
<comment type="subcellular location">
    <subcellularLocation>
        <location evidence="1 7">Cell membrane</location>
        <topology evidence="1 7">Multi-pass membrane protein</topology>
    </subcellularLocation>
</comment>
<organism evidence="9 10">
    <name type="scientific">Sphaerotilus mobilis</name>
    <dbReference type="NCBI Taxonomy" id="47994"/>
    <lineage>
        <taxon>Bacteria</taxon>
        <taxon>Pseudomonadati</taxon>
        <taxon>Pseudomonadota</taxon>
        <taxon>Betaproteobacteria</taxon>
        <taxon>Burkholderiales</taxon>
        <taxon>Sphaerotilaceae</taxon>
        <taxon>Sphaerotilus</taxon>
    </lineage>
</organism>
<dbReference type="Pfam" id="PF00528">
    <property type="entry name" value="BPD_transp_1"/>
    <property type="match status" value="1"/>
</dbReference>
<dbReference type="CDD" id="cd06261">
    <property type="entry name" value="TM_PBP2"/>
    <property type="match status" value="1"/>
</dbReference>
<evidence type="ECO:0000256" key="6">
    <source>
        <dbReference type="ARBA" id="ARBA00023136"/>
    </source>
</evidence>
<feature type="transmembrane region" description="Helical" evidence="7">
    <location>
        <begin position="253"/>
        <end position="275"/>
    </location>
</feature>
<dbReference type="PANTHER" id="PTHR30465:SF0">
    <property type="entry name" value="OLIGOPEPTIDE TRANSPORT SYSTEM PERMEASE PROTEIN APPB"/>
    <property type="match status" value="1"/>
</dbReference>
<evidence type="ECO:0000256" key="7">
    <source>
        <dbReference type="RuleBase" id="RU363032"/>
    </source>
</evidence>
<evidence type="ECO:0000259" key="8">
    <source>
        <dbReference type="PROSITE" id="PS50928"/>
    </source>
</evidence>
<feature type="transmembrane region" description="Helical" evidence="7">
    <location>
        <begin position="193"/>
        <end position="213"/>
    </location>
</feature>
<dbReference type="GO" id="GO:0005886">
    <property type="term" value="C:plasma membrane"/>
    <property type="evidence" value="ECO:0007669"/>
    <property type="project" value="UniProtKB-SubCell"/>
</dbReference>
<sequence>MSLRPMLAFLFRRLRDAALVLVGVHVLTFLLFFGVNTPDDMARLALGGKRVTAEQVTHWKRERGYDRPLLWNGDEHGAAALTQTIFWQRSASLLQLDFGRADSESGGDIGREVARRMAVSVQLALPLFVLQGLASLLIALALVAVRGSALERWGGALTLLMLSVSSLFYIVAGQALFSHLLRLAPVSGWADGWASWRFLALPLGLALLTRLAGDVRLYRAMLLEEAGKPHVRAARARGLGESAVLGRHVLRNAAVPVLTSAGLVLPQVFLGSLVFESFFGLPGLGAYAIEAIAAQDFAVVRTMVVLGAALYVAAMLLVDAALWWADPRIRLAGTEAGR</sequence>
<feature type="transmembrane region" description="Helical" evidence="7">
    <location>
        <begin position="123"/>
        <end position="145"/>
    </location>
</feature>
<dbReference type="EMBL" id="SGWV01000008">
    <property type="protein sequence ID" value="RZS56556.1"/>
    <property type="molecule type" value="Genomic_DNA"/>
</dbReference>
<feature type="transmembrane region" description="Helical" evidence="7">
    <location>
        <begin position="303"/>
        <end position="325"/>
    </location>
</feature>
<evidence type="ECO:0000313" key="9">
    <source>
        <dbReference type="EMBL" id="RZS56556.1"/>
    </source>
</evidence>
<dbReference type="SUPFAM" id="SSF161098">
    <property type="entry name" value="MetI-like"/>
    <property type="match status" value="1"/>
</dbReference>
<comment type="caution">
    <text evidence="9">The sequence shown here is derived from an EMBL/GenBank/DDBJ whole genome shotgun (WGS) entry which is preliminary data.</text>
</comment>
<keyword evidence="6 7" id="KW-0472">Membrane</keyword>
<dbReference type="InterPro" id="IPR045621">
    <property type="entry name" value="BPD_transp_1_N"/>
</dbReference>
<dbReference type="AlphaFoldDB" id="A0A4Q7LPE2"/>
<keyword evidence="2 7" id="KW-0813">Transport</keyword>
<proteinExistence type="inferred from homology"/>
<keyword evidence="3" id="KW-1003">Cell membrane</keyword>
<dbReference type="PANTHER" id="PTHR30465">
    <property type="entry name" value="INNER MEMBRANE ABC TRANSPORTER"/>
    <property type="match status" value="1"/>
</dbReference>
<dbReference type="Pfam" id="PF19300">
    <property type="entry name" value="BPD_transp_1_N"/>
    <property type="match status" value="1"/>
</dbReference>
<reference evidence="9 10" key="1">
    <citation type="submission" date="2019-02" db="EMBL/GenBank/DDBJ databases">
        <title>Genomic Encyclopedia of Type Strains, Phase IV (KMG-IV): sequencing the most valuable type-strain genomes for metagenomic binning, comparative biology and taxonomic classification.</title>
        <authorList>
            <person name="Goeker M."/>
        </authorList>
    </citation>
    <scope>NUCLEOTIDE SEQUENCE [LARGE SCALE GENOMIC DNA]</scope>
    <source>
        <strain evidence="9 10">DSM 10617</strain>
    </source>
</reference>
<evidence type="ECO:0000256" key="5">
    <source>
        <dbReference type="ARBA" id="ARBA00022989"/>
    </source>
</evidence>
<feature type="transmembrane region" description="Helical" evidence="7">
    <location>
        <begin position="157"/>
        <end position="181"/>
    </location>
</feature>
<keyword evidence="5 7" id="KW-1133">Transmembrane helix</keyword>
<evidence type="ECO:0000256" key="2">
    <source>
        <dbReference type="ARBA" id="ARBA00022448"/>
    </source>
</evidence>
<keyword evidence="4 7" id="KW-0812">Transmembrane</keyword>
<name>A0A4Q7LPE2_9BURK</name>
<evidence type="ECO:0000313" key="10">
    <source>
        <dbReference type="Proteomes" id="UP000293433"/>
    </source>
</evidence>
<keyword evidence="10" id="KW-1185">Reference proteome</keyword>
<comment type="similarity">
    <text evidence="7">Belongs to the binding-protein-dependent transport system permease family.</text>
</comment>
<dbReference type="Proteomes" id="UP000293433">
    <property type="component" value="Unassembled WGS sequence"/>
</dbReference>
<dbReference type="Gene3D" id="1.10.3720.10">
    <property type="entry name" value="MetI-like"/>
    <property type="match status" value="1"/>
</dbReference>
<protein>
    <submittedName>
        <fullName evidence="9">Peptide/nickel transport system permease protein</fullName>
    </submittedName>
</protein>
<feature type="domain" description="ABC transmembrane type-1" evidence="8">
    <location>
        <begin position="117"/>
        <end position="322"/>
    </location>
</feature>
<feature type="transmembrane region" description="Helical" evidence="7">
    <location>
        <begin position="16"/>
        <end position="35"/>
    </location>
</feature>
<dbReference type="GO" id="GO:0055085">
    <property type="term" value="P:transmembrane transport"/>
    <property type="evidence" value="ECO:0007669"/>
    <property type="project" value="InterPro"/>
</dbReference>
<evidence type="ECO:0000256" key="3">
    <source>
        <dbReference type="ARBA" id="ARBA00022475"/>
    </source>
</evidence>
<accession>A0A4Q7LPE2</accession>
<dbReference type="InterPro" id="IPR035906">
    <property type="entry name" value="MetI-like_sf"/>
</dbReference>
<evidence type="ECO:0000256" key="4">
    <source>
        <dbReference type="ARBA" id="ARBA00022692"/>
    </source>
</evidence>
<evidence type="ECO:0000256" key="1">
    <source>
        <dbReference type="ARBA" id="ARBA00004651"/>
    </source>
</evidence>
<dbReference type="PROSITE" id="PS50928">
    <property type="entry name" value="ABC_TM1"/>
    <property type="match status" value="1"/>
</dbReference>
<gene>
    <name evidence="9" type="ORF">EV685_1105</name>
</gene>